<dbReference type="AlphaFoldDB" id="A0A0C3JS05"/>
<accession>A0A0C3JS05</accession>
<protein>
    <submittedName>
        <fullName evidence="2">Uncharacterized protein</fullName>
    </submittedName>
</protein>
<evidence type="ECO:0000313" key="3">
    <source>
        <dbReference type="Proteomes" id="UP000054217"/>
    </source>
</evidence>
<dbReference type="HOGENOM" id="CLU_2373644_0_0_1"/>
<dbReference type="InParanoid" id="A0A0C3JS05"/>
<gene>
    <name evidence="2" type="ORF">M404DRAFT_20497</name>
</gene>
<sequence length="95" mass="11019">MARRPSYGRFAGWTQVDYFEVHAIDRYPSPGTRQTTSQNKLEDYVSTKAESDHDSIYGIKRKKTNTTQPATTSTILRYLFVHLFKETNLDVQTLE</sequence>
<proteinExistence type="predicted"/>
<keyword evidence="3" id="KW-1185">Reference proteome</keyword>
<dbReference type="EMBL" id="KN831949">
    <property type="protein sequence ID" value="KIO11933.1"/>
    <property type="molecule type" value="Genomic_DNA"/>
</dbReference>
<reference evidence="3" key="2">
    <citation type="submission" date="2015-01" db="EMBL/GenBank/DDBJ databases">
        <title>Evolutionary Origins and Diversification of the Mycorrhizal Mutualists.</title>
        <authorList>
            <consortium name="DOE Joint Genome Institute"/>
            <consortium name="Mycorrhizal Genomics Consortium"/>
            <person name="Kohler A."/>
            <person name="Kuo A."/>
            <person name="Nagy L.G."/>
            <person name="Floudas D."/>
            <person name="Copeland A."/>
            <person name="Barry K.W."/>
            <person name="Cichocki N."/>
            <person name="Veneault-Fourrey C."/>
            <person name="LaButti K."/>
            <person name="Lindquist E.A."/>
            <person name="Lipzen A."/>
            <person name="Lundell T."/>
            <person name="Morin E."/>
            <person name="Murat C."/>
            <person name="Riley R."/>
            <person name="Ohm R."/>
            <person name="Sun H."/>
            <person name="Tunlid A."/>
            <person name="Henrissat B."/>
            <person name="Grigoriev I.V."/>
            <person name="Hibbett D.S."/>
            <person name="Martin F."/>
        </authorList>
    </citation>
    <scope>NUCLEOTIDE SEQUENCE [LARGE SCALE GENOMIC DNA]</scope>
    <source>
        <strain evidence="3">Marx 270</strain>
    </source>
</reference>
<feature type="region of interest" description="Disordered" evidence="1">
    <location>
        <begin position="27"/>
        <end position="47"/>
    </location>
</feature>
<name>A0A0C3JS05_PISTI</name>
<evidence type="ECO:0000256" key="1">
    <source>
        <dbReference type="SAM" id="MobiDB-lite"/>
    </source>
</evidence>
<dbReference type="Proteomes" id="UP000054217">
    <property type="component" value="Unassembled WGS sequence"/>
</dbReference>
<evidence type="ECO:0000313" key="2">
    <source>
        <dbReference type="EMBL" id="KIO11933.1"/>
    </source>
</evidence>
<organism evidence="2 3">
    <name type="scientific">Pisolithus tinctorius Marx 270</name>
    <dbReference type="NCBI Taxonomy" id="870435"/>
    <lineage>
        <taxon>Eukaryota</taxon>
        <taxon>Fungi</taxon>
        <taxon>Dikarya</taxon>
        <taxon>Basidiomycota</taxon>
        <taxon>Agaricomycotina</taxon>
        <taxon>Agaricomycetes</taxon>
        <taxon>Agaricomycetidae</taxon>
        <taxon>Boletales</taxon>
        <taxon>Sclerodermatineae</taxon>
        <taxon>Pisolithaceae</taxon>
        <taxon>Pisolithus</taxon>
    </lineage>
</organism>
<reference evidence="2 3" key="1">
    <citation type="submission" date="2014-04" db="EMBL/GenBank/DDBJ databases">
        <authorList>
            <consortium name="DOE Joint Genome Institute"/>
            <person name="Kuo A."/>
            <person name="Kohler A."/>
            <person name="Costa M.D."/>
            <person name="Nagy L.G."/>
            <person name="Floudas D."/>
            <person name="Copeland A."/>
            <person name="Barry K.W."/>
            <person name="Cichocki N."/>
            <person name="Veneault-Fourrey C."/>
            <person name="LaButti K."/>
            <person name="Lindquist E.A."/>
            <person name="Lipzen A."/>
            <person name="Lundell T."/>
            <person name="Morin E."/>
            <person name="Murat C."/>
            <person name="Sun H."/>
            <person name="Tunlid A."/>
            <person name="Henrissat B."/>
            <person name="Grigoriev I.V."/>
            <person name="Hibbett D.S."/>
            <person name="Martin F."/>
            <person name="Nordberg H.P."/>
            <person name="Cantor M.N."/>
            <person name="Hua S.X."/>
        </authorList>
    </citation>
    <scope>NUCLEOTIDE SEQUENCE [LARGE SCALE GENOMIC DNA]</scope>
    <source>
        <strain evidence="2 3">Marx 270</strain>
    </source>
</reference>